<reference evidence="1 2" key="1">
    <citation type="submission" date="2019-08" db="EMBL/GenBank/DDBJ databases">
        <title>Whole genome analysis of cultivated E. coli strains isolated from CD patients and healthy donors.</title>
        <authorList>
            <person name="Siniagina M.N."/>
            <person name="Markelova M.I."/>
            <person name="Laikov A.V."/>
            <person name="Boulygina E.A."/>
            <person name="Khusnutdinova D.R."/>
            <person name="Kharchenko A."/>
            <person name="Grigoryeva T.V."/>
        </authorList>
    </citation>
    <scope>NUCLEOTIDE SEQUENCE [LARGE SCALE GENOMIC DNA]</scope>
    <source>
        <strain evidence="1 2">3_77_5</strain>
    </source>
</reference>
<comment type="caution">
    <text evidence="1">The sequence shown here is derived from an EMBL/GenBank/DDBJ whole genome shotgun (WGS) entry which is preliminary data.</text>
</comment>
<evidence type="ECO:0000313" key="1">
    <source>
        <dbReference type="EMBL" id="TXT02603.1"/>
    </source>
</evidence>
<organism evidence="1 2">
    <name type="scientific">Escherichia coli</name>
    <dbReference type="NCBI Taxonomy" id="562"/>
    <lineage>
        <taxon>Bacteria</taxon>
        <taxon>Pseudomonadati</taxon>
        <taxon>Pseudomonadota</taxon>
        <taxon>Gammaproteobacteria</taxon>
        <taxon>Enterobacterales</taxon>
        <taxon>Enterobacteriaceae</taxon>
        <taxon>Escherichia</taxon>
    </lineage>
</organism>
<accession>A0A5C9AQE8</accession>
<dbReference type="Proteomes" id="UP000321461">
    <property type="component" value="Unassembled WGS sequence"/>
</dbReference>
<sequence length="178" mass="20802">MIIKERDLVGIKLILNQSKISSSIVNFKLCIIESGKEIKHIKESNSFIYKNIITKQYRNKKTGEYVLSQEAKEILDELLSVFTNTKEICKITIQYFISRTDRTDSEKEELKSVAMEITDKVFESVKADDQTLILIIHQEVTKHLLKMDWWKDNEAKRIEALNRFEEIKEKIGGVYGEI</sequence>
<name>A0A5C9AQE8_ECOLX</name>
<evidence type="ECO:0000313" key="2">
    <source>
        <dbReference type="Proteomes" id="UP000321461"/>
    </source>
</evidence>
<proteinExistence type="predicted"/>
<dbReference type="AlphaFoldDB" id="A0A5C9AQE8"/>
<protein>
    <submittedName>
        <fullName evidence="1">Uncharacterized protein</fullName>
    </submittedName>
</protein>
<dbReference type="EMBL" id="VSBS01000140">
    <property type="protein sequence ID" value="TXT02603.1"/>
    <property type="molecule type" value="Genomic_DNA"/>
</dbReference>
<gene>
    <name evidence="1" type="ORF">FWK02_06360</name>
</gene>